<dbReference type="SUPFAM" id="SSF51735">
    <property type="entry name" value="NAD(P)-binding Rossmann-fold domains"/>
    <property type="match status" value="1"/>
</dbReference>
<dbReference type="PANTHER" id="PTHR43818:SF5">
    <property type="entry name" value="OXIDOREDUCTASE FAMILY PROTEIN"/>
    <property type="match status" value="1"/>
</dbReference>
<feature type="domain" description="Gfo/Idh/MocA-like oxidoreductase bacterial type C-terminal" evidence="3">
    <location>
        <begin position="207"/>
        <end position="293"/>
    </location>
</feature>
<dbReference type="InterPro" id="IPR000683">
    <property type="entry name" value="Gfo/Idh/MocA-like_OxRdtase_N"/>
</dbReference>
<dbReference type="InterPro" id="IPR006311">
    <property type="entry name" value="TAT_signal"/>
</dbReference>
<evidence type="ECO:0000256" key="1">
    <source>
        <dbReference type="SAM" id="MobiDB-lite"/>
    </source>
</evidence>
<dbReference type="GO" id="GO:0000166">
    <property type="term" value="F:nucleotide binding"/>
    <property type="evidence" value="ECO:0007669"/>
    <property type="project" value="InterPro"/>
</dbReference>
<gene>
    <name evidence="4" type="ORF">DES53_10914</name>
</gene>
<protein>
    <submittedName>
        <fullName evidence="4">Putative dehydrogenase</fullName>
    </submittedName>
</protein>
<dbReference type="InterPro" id="IPR036291">
    <property type="entry name" value="NAD(P)-bd_dom_sf"/>
</dbReference>
<dbReference type="InterPro" id="IPR043906">
    <property type="entry name" value="Gfo/Idh/MocA_OxRdtase_bact_C"/>
</dbReference>
<proteinExistence type="predicted"/>
<dbReference type="EMBL" id="QNRR01000009">
    <property type="protein sequence ID" value="RBP39587.1"/>
    <property type="molecule type" value="Genomic_DNA"/>
</dbReference>
<dbReference type="OrthoDB" id="9767999at2"/>
<name>A0A366HBF2_9BACT</name>
<keyword evidence="5" id="KW-1185">Reference proteome</keyword>
<dbReference type="PANTHER" id="PTHR43818">
    <property type="entry name" value="BCDNA.GH03377"/>
    <property type="match status" value="1"/>
</dbReference>
<dbReference type="PROSITE" id="PS51318">
    <property type="entry name" value="TAT"/>
    <property type="match status" value="1"/>
</dbReference>
<reference evidence="4 5" key="1">
    <citation type="submission" date="2018-06" db="EMBL/GenBank/DDBJ databases">
        <title>Genomic Encyclopedia of Type Strains, Phase IV (KMG-IV): sequencing the most valuable type-strain genomes for metagenomic binning, comparative biology and taxonomic classification.</title>
        <authorList>
            <person name="Goeker M."/>
        </authorList>
    </citation>
    <scope>NUCLEOTIDE SEQUENCE [LARGE SCALE GENOMIC DNA]</scope>
    <source>
        <strain evidence="4 5">DSM 25532</strain>
    </source>
</reference>
<dbReference type="RefSeq" id="WP_113960489.1">
    <property type="nucleotide sequence ID" value="NZ_QNRR01000009.1"/>
</dbReference>
<dbReference type="Pfam" id="PF19051">
    <property type="entry name" value="GFO_IDH_MocA_C2"/>
    <property type="match status" value="1"/>
</dbReference>
<sequence length="445" mass="49309">MPHKHASRRRFLTAAAASAAAPFILPGRIWSAETQPSARLRMGFIGMGTQSRGLLNKFLGDESVIVLAVCDVDTDRRNAAKETVDKKYENKDCKAVNDFREITESKDFDAVCIATPDHWHAVISISALANGKDVYCEKPLTHNVHEAVAVTAVARQHNRVLQTGSMQRSSSEFRIACELVRNGVIGEVKRVETSFGDPAKPNANPEEPLQPGLDWDRWCGPGPLVPYSSVLSPRGVHKGFPQWRMTREFGGGMITDWGAHHIDIAHWGLNVDGSGPVEVKAPAEWDSPKARGAQLIYANGVVLTHVNGKGCSFFGTEGEVHVNRGKFELVLDGKRRFGFWDKEVDKGTSLQREYTLAEREFLANAKVKLYNSKDQIQDFLTCVKSRQQPVCDVAIGASSAIACHLMNFAYWYGGSFKWDPAKSNFVSGGDPKWLTREYRGEYKVA</sequence>
<organism evidence="4 5">
    <name type="scientific">Roseimicrobium gellanilyticum</name>
    <dbReference type="NCBI Taxonomy" id="748857"/>
    <lineage>
        <taxon>Bacteria</taxon>
        <taxon>Pseudomonadati</taxon>
        <taxon>Verrucomicrobiota</taxon>
        <taxon>Verrucomicrobiia</taxon>
        <taxon>Verrucomicrobiales</taxon>
        <taxon>Verrucomicrobiaceae</taxon>
        <taxon>Roseimicrobium</taxon>
    </lineage>
</organism>
<evidence type="ECO:0000313" key="4">
    <source>
        <dbReference type="EMBL" id="RBP39587.1"/>
    </source>
</evidence>
<feature type="region of interest" description="Disordered" evidence="1">
    <location>
        <begin position="194"/>
        <end position="213"/>
    </location>
</feature>
<dbReference type="Pfam" id="PF01408">
    <property type="entry name" value="GFO_IDH_MocA"/>
    <property type="match status" value="1"/>
</dbReference>
<dbReference type="Gene3D" id="3.40.50.720">
    <property type="entry name" value="NAD(P)-binding Rossmann-like Domain"/>
    <property type="match status" value="1"/>
</dbReference>
<dbReference type="Proteomes" id="UP000253426">
    <property type="component" value="Unassembled WGS sequence"/>
</dbReference>
<evidence type="ECO:0000313" key="5">
    <source>
        <dbReference type="Proteomes" id="UP000253426"/>
    </source>
</evidence>
<evidence type="ECO:0000259" key="2">
    <source>
        <dbReference type="Pfam" id="PF01408"/>
    </source>
</evidence>
<dbReference type="SUPFAM" id="SSF55347">
    <property type="entry name" value="Glyceraldehyde-3-phosphate dehydrogenase-like, C-terminal domain"/>
    <property type="match status" value="1"/>
</dbReference>
<dbReference type="InterPro" id="IPR050463">
    <property type="entry name" value="Gfo/Idh/MocA_oxidrdct_glycsds"/>
</dbReference>
<feature type="domain" description="Gfo/Idh/MocA-like oxidoreductase N-terminal" evidence="2">
    <location>
        <begin position="40"/>
        <end position="164"/>
    </location>
</feature>
<comment type="caution">
    <text evidence="4">The sequence shown here is derived from an EMBL/GenBank/DDBJ whole genome shotgun (WGS) entry which is preliminary data.</text>
</comment>
<accession>A0A366HBF2</accession>
<dbReference type="Gene3D" id="3.30.360.10">
    <property type="entry name" value="Dihydrodipicolinate Reductase, domain 2"/>
    <property type="match status" value="1"/>
</dbReference>
<evidence type="ECO:0000259" key="3">
    <source>
        <dbReference type="Pfam" id="PF19051"/>
    </source>
</evidence>
<dbReference type="AlphaFoldDB" id="A0A366HBF2"/>